<dbReference type="InterPro" id="IPR039420">
    <property type="entry name" value="WalR-like"/>
</dbReference>
<evidence type="ECO:0000256" key="4">
    <source>
        <dbReference type="ARBA" id="ARBA00023163"/>
    </source>
</evidence>
<dbReference type="PROSITE" id="PS50110">
    <property type="entry name" value="RESPONSE_REGULATORY"/>
    <property type="match status" value="1"/>
</dbReference>
<dbReference type="PRINTS" id="PR00038">
    <property type="entry name" value="HTHLUXR"/>
</dbReference>
<accession>A0A221W8S3</accession>
<sequence>MTVRVVLADDQAVVRAGFRTILEAEPDLVVVGEASDGRQAVEAARALRPDLVLMDVRMPRVDGISATRELAAETDVPILIVTTFDLDEYVFAALRAGASGFLLKDVEPDDLVSAVRLVASGEGLVASRVTRRLITEFARSAPAPRPAAPPRELTTREYETLLLVARGLTNAEIAETLVVSPSTVKTHVGSLLTKLGCRDRVQAVIHAYERGLVTPGGTTGR</sequence>
<dbReference type="Pfam" id="PF00196">
    <property type="entry name" value="GerE"/>
    <property type="match status" value="1"/>
</dbReference>
<dbReference type="Gene3D" id="3.40.50.2300">
    <property type="match status" value="1"/>
</dbReference>
<dbReference type="SMART" id="SM00448">
    <property type="entry name" value="REC"/>
    <property type="match status" value="1"/>
</dbReference>
<evidence type="ECO:0000256" key="1">
    <source>
        <dbReference type="ARBA" id="ARBA00022553"/>
    </source>
</evidence>
<dbReference type="PANTHER" id="PTHR43214:SF24">
    <property type="entry name" value="TRANSCRIPTIONAL REGULATORY PROTEIN NARL-RELATED"/>
    <property type="match status" value="1"/>
</dbReference>
<keyword evidence="6" id="KW-1185">Reference proteome</keyword>
<dbReference type="SMART" id="SM00421">
    <property type="entry name" value="HTH_LUXR"/>
    <property type="match status" value="1"/>
</dbReference>
<protein>
    <submittedName>
        <fullName evidence="5">Transcriptional regulatory protein LiaR</fullName>
    </submittedName>
</protein>
<dbReference type="SUPFAM" id="SSF52172">
    <property type="entry name" value="CheY-like"/>
    <property type="match status" value="1"/>
</dbReference>
<dbReference type="PROSITE" id="PS50043">
    <property type="entry name" value="HTH_LUXR_2"/>
    <property type="match status" value="1"/>
</dbReference>
<gene>
    <name evidence="5" type="primary">liaR8</name>
    <name evidence="5" type="ORF">AHOG_21850</name>
</gene>
<evidence type="ECO:0000313" key="6">
    <source>
        <dbReference type="Proteomes" id="UP000204221"/>
    </source>
</evidence>
<dbReference type="InterPro" id="IPR058245">
    <property type="entry name" value="NreC/VraR/RcsB-like_REC"/>
</dbReference>
<dbReference type="EMBL" id="CP022521">
    <property type="protein sequence ID" value="ASO21986.1"/>
    <property type="molecule type" value="Genomic_DNA"/>
</dbReference>
<dbReference type="PROSITE" id="PS00622">
    <property type="entry name" value="HTH_LUXR_1"/>
    <property type="match status" value="1"/>
</dbReference>
<evidence type="ECO:0000256" key="2">
    <source>
        <dbReference type="ARBA" id="ARBA00023015"/>
    </source>
</evidence>
<dbReference type="PANTHER" id="PTHR43214">
    <property type="entry name" value="TWO-COMPONENT RESPONSE REGULATOR"/>
    <property type="match status" value="1"/>
</dbReference>
<keyword evidence="2" id="KW-0805">Transcription regulation</keyword>
<dbReference type="GO" id="GO:0003677">
    <property type="term" value="F:DNA binding"/>
    <property type="evidence" value="ECO:0007669"/>
    <property type="project" value="UniProtKB-KW"/>
</dbReference>
<dbReference type="SUPFAM" id="SSF46894">
    <property type="entry name" value="C-terminal effector domain of the bipartite response regulators"/>
    <property type="match status" value="1"/>
</dbReference>
<evidence type="ECO:0000313" key="5">
    <source>
        <dbReference type="EMBL" id="ASO21986.1"/>
    </source>
</evidence>
<evidence type="ECO:0000256" key="3">
    <source>
        <dbReference type="ARBA" id="ARBA00023125"/>
    </source>
</evidence>
<name>A0A221W8S3_9PSEU</name>
<dbReference type="InterPro" id="IPR011006">
    <property type="entry name" value="CheY-like_superfamily"/>
</dbReference>
<dbReference type="AlphaFoldDB" id="A0A221W8S3"/>
<dbReference type="InterPro" id="IPR000792">
    <property type="entry name" value="Tscrpt_reg_LuxR_C"/>
</dbReference>
<dbReference type="CDD" id="cd06170">
    <property type="entry name" value="LuxR_C_like"/>
    <property type="match status" value="1"/>
</dbReference>
<dbReference type="RefSeq" id="WP_093943034.1">
    <property type="nucleotide sequence ID" value="NZ_CP022521.1"/>
</dbReference>
<dbReference type="KEGG" id="ahg:AHOG_21850"/>
<reference evidence="5 6" key="1">
    <citation type="submission" date="2017-07" db="EMBL/GenBank/DDBJ databases">
        <title>Complete genome sequence of Actinoalloteichus hoggarensis DSM 45943, type strain of Actinoalloteichus hoggarensis.</title>
        <authorList>
            <person name="Ruckert C."/>
            <person name="Nouioui I."/>
            <person name="Willmese J."/>
            <person name="van Wezel G."/>
            <person name="Klenk H.-P."/>
            <person name="Kalinowski J."/>
            <person name="Zotchev S.B."/>
        </authorList>
    </citation>
    <scope>NUCLEOTIDE SEQUENCE [LARGE SCALE GENOMIC DNA]</scope>
    <source>
        <strain evidence="5 6">DSM 45943</strain>
    </source>
</reference>
<organism evidence="5 6">
    <name type="scientific">Actinoalloteichus hoggarensis</name>
    <dbReference type="NCBI Taxonomy" id="1470176"/>
    <lineage>
        <taxon>Bacteria</taxon>
        <taxon>Bacillati</taxon>
        <taxon>Actinomycetota</taxon>
        <taxon>Actinomycetes</taxon>
        <taxon>Pseudonocardiales</taxon>
        <taxon>Pseudonocardiaceae</taxon>
        <taxon>Actinoalloteichus</taxon>
    </lineage>
</organism>
<dbReference type="GO" id="GO:0000160">
    <property type="term" value="P:phosphorelay signal transduction system"/>
    <property type="evidence" value="ECO:0007669"/>
    <property type="project" value="InterPro"/>
</dbReference>
<dbReference type="InterPro" id="IPR016032">
    <property type="entry name" value="Sig_transdc_resp-reg_C-effctor"/>
</dbReference>
<keyword evidence="3" id="KW-0238">DNA-binding</keyword>
<dbReference type="OrthoDB" id="9808843at2"/>
<keyword evidence="1" id="KW-0597">Phosphoprotein</keyword>
<dbReference type="Proteomes" id="UP000204221">
    <property type="component" value="Chromosome"/>
</dbReference>
<dbReference type="CDD" id="cd17535">
    <property type="entry name" value="REC_NarL-like"/>
    <property type="match status" value="1"/>
</dbReference>
<dbReference type="Pfam" id="PF00072">
    <property type="entry name" value="Response_reg"/>
    <property type="match status" value="1"/>
</dbReference>
<dbReference type="InterPro" id="IPR001789">
    <property type="entry name" value="Sig_transdc_resp-reg_receiver"/>
</dbReference>
<keyword evidence="4" id="KW-0804">Transcription</keyword>
<proteinExistence type="predicted"/>
<dbReference type="GO" id="GO:0006355">
    <property type="term" value="P:regulation of DNA-templated transcription"/>
    <property type="evidence" value="ECO:0007669"/>
    <property type="project" value="InterPro"/>
</dbReference>